<keyword evidence="2" id="KW-1185">Reference proteome</keyword>
<proteinExistence type="predicted"/>
<reference evidence="1" key="1">
    <citation type="submission" date="2021-05" db="EMBL/GenBank/DDBJ databases">
        <authorList>
            <person name="Scholz U."/>
            <person name="Mascher M."/>
            <person name="Fiebig A."/>
        </authorList>
    </citation>
    <scope>NUCLEOTIDE SEQUENCE [LARGE SCALE GENOMIC DNA]</scope>
</reference>
<evidence type="ECO:0000313" key="2">
    <source>
        <dbReference type="Proteomes" id="UP001732700"/>
    </source>
</evidence>
<dbReference type="EnsemblPlants" id="AVESA.00010b.r2.5AG0816630.1">
    <property type="protein sequence ID" value="AVESA.00010b.r2.5AG0816630.1.CDS"/>
    <property type="gene ID" value="AVESA.00010b.r2.5AG0816630"/>
</dbReference>
<reference evidence="1" key="2">
    <citation type="submission" date="2025-09" db="UniProtKB">
        <authorList>
            <consortium name="EnsemblPlants"/>
        </authorList>
    </citation>
    <scope>IDENTIFICATION</scope>
</reference>
<dbReference type="Proteomes" id="UP001732700">
    <property type="component" value="Chromosome 5A"/>
</dbReference>
<name>A0ACD5XM79_AVESA</name>
<organism evidence="1 2">
    <name type="scientific">Avena sativa</name>
    <name type="common">Oat</name>
    <dbReference type="NCBI Taxonomy" id="4498"/>
    <lineage>
        <taxon>Eukaryota</taxon>
        <taxon>Viridiplantae</taxon>
        <taxon>Streptophyta</taxon>
        <taxon>Embryophyta</taxon>
        <taxon>Tracheophyta</taxon>
        <taxon>Spermatophyta</taxon>
        <taxon>Magnoliopsida</taxon>
        <taxon>Liliopsida</taxon>
        <taxon>Poales</taxon>
        <taxon>Poaceae</taxon>
        <taxon>BOP clade</taxon>
        <taxon>Pooideae</taxon>
        <taxon>Poodae</taxon>
        <taxon>Poeae</taxon>
        <taxon>Poeae Chloroplast Group 1 (Aveneae type)</taxon>
        <taxon>Aveninae</taxon>
        <taxon>Avena</taxon>
    </lineage>
</organism>
<evidence type="ECO:0000313" key="1">
    <source>
        <dbReference type="EnsemblPlants" id="AVESA.00010b.r2.5AG0816630.1.CDS"/>
    </source>
</evidence>
<sequence>MEDKPSEHFSSRFIIPPTNGPAYVNEMLRQNILAHEAIFRKQVSELHCLYKVQKDLMACRTEELIGYSQGRSYPSPSGGIRRSQQVGPLVGHDMKKQSENFSKGKKLACADDAGAFDIQVPADACADDSDDDIVMMWEEPVQSLPRNNGSVLGTNVKLNIEGSSRLNKNGIPGLQPSDASTVKVLGKEVVGSSSTMKRIDFPSVGASSSQNQCYSPGRMNLNLPSLEDNLEEKHVGAAFGSMSVAANEETRCSDSYSHKKDDRSDCMEWSTHKKNGVDSSTVHYLSSSSISNPQIFAASNSNAAFKSQGKSSSTDYMARRHYADAEMHFSQKNRLPTLQEGLHSSEIPAGDQYQKHSPTYDCPKDVNLNNGPRDANTTLGQASENTPMEISWVRNKLLNMRKEVPTKKSQAPSSCADGHSLILPGSMAYSDGSTRIFGCTASAATERDSQQSSTVHMGTEITPLIEGAANMQTQWKNKKDDTNVRNLIDLNVALPLMDYMEIDARQSEGNTVSREPDGSFIDLNVALPLMDDMVIDARQSEGDTVPQEPDDPFNQALDITAAKNLMVMHKDEIQAGSPQVNDILHWFANLATSGENTVVYNSECNNDDNSEALTPRQFETKDCVTAHRSQPKSARARKTSSAAASTFNASYKANSSTATPPEDRYPDGQYSSTQGSRRRTLHNASYKANSSTETPPEDRYPEGHDSGTQKSRRRSLRNASYKANSSTAMPPEGHYSGTLNARQRSLRSFRGKK</sequence>
<protein>
    <submittedName>
        <fullName evidence="1">Uncharacterized protein</fullName>
    </submittedName>
</protein>
<accession>A0ACD5XM79</accession>